<accession>A0AAW2WBH0</accession>
<name>A0AAW2WBH0_9LAMI</name>
<comment type="caution">
    <text evidence="2">The sequence shown here is derived from an EMBL/GenBank/DDBJ whole genome shotgun (WGS) entry which is preliminary data.</text>
</comment>
<protein>
    <submittedName>
        <fullName evidence="2">Uncharacterized protein</fullName>
    </submittedName>
</protein>
<evidence type="ECO:0000313" key="2">
    <source>
        <dbReference type="EMBL" id="KAL0438798.1"/>
    </source>
</evidence>
<dbReference type="AlphaFoldDB" id="A0AAW2WBH0"/>
<dbReference type="EMBL" id="JACGWN010000008">
    <property type="protein sequence ID" value="KAL0438798.1"/>
    <property type="molecule type" value="Genomic_DNA"/>
</dbReference>
<feature type="region of interest" description="Disordered" evidence="1">
    <location>
        <begin position="20"/>
        <end position="42"/>
    </location>
</feature>
<reference evidence="2" key="1">
    <citation type="submission" date="2020-06" db="EMBL/GenBank/DDBJ databases">
        <authorList>
            <person name="Li T."/>
            <person name="Hu X."/>
            <person name="Zhang T."/>
            <person name="Song X."/>
            <person name="Zhang H."/>
            <person name="Dai N."/>
            <person name="Sheng W."/>
            <person name="Hou X."/>
            <person name="Wei L."/>
        </authorList>
    </citation>
    <scope>NUCLEOTIDE SEQUENCE</scope>
    <source>
        <strain evidence="2">KEN1</strain>
        <tissue evidence="2">Leaf</tissue>
    </source>
</reference>
<proteinExistence type="predicted"/>
<reference evidence="2" key="2">
    <citation type="journal article" date="2024" name="Plant">
        <title>Genomic evolution and insights into agronomic trait innovations of Sesamum species.</title>
        <authorList>
            <person name="Miao H."/>
            <person name="Wang L."/>
            <person name="Qu L."/>
            <person name="Liu H."/>
            <person name="Sun Y."/>
            <person name="Le M."/>
            <person name="Wang Q."/>
            <person name="Wei S."/>
            <person name="Zheng Y."/>
            <person name="Lin W."/>
            <person name="Duan Y."/>
            <person name="Cao H."/>
            <person name="Xiong S."/>
            <person name="Wang X."/>
            <person name="Wei L."/>
            <person name="Li C."/>
            <person name="Ma Q."/>
            <person name="Ju M."/>
            <person name="Zhao R."/>
            <person name="Li G."/>
            <person name="Mu C."/>
            <person name="Tian Q."/>
            <person name="Mei H."/>
            <person name="Zhang T."/>
            <person name="Gao T."/>
            <person name="Zhang H."/>
        </authorList>
    </citation>
    <scope>NUCLEOTIDE SEQUENCE</scope>
    <source>
        <strain evidence="2">KEN1</strain>
    </source>
</reference>
<sequence>MAPTGPGGIILAVRVSEEVYASPGERPQGPTKPRGRGNPRCAGIFECKAIPGT</sequence>
<organism evidence="2">
    <name type="scientific">Sesamum latifolium</name>
    <dbReference type="NCBI Taxonomy" id="2727402"/>
    <lineage>
        <taxon>Eukaryota</taxon>
        <taxon>Viridiplantae</taxon>
        <taxon>Streptophyta</taxon>
        <taxon>Embryophyta</taxon>
        <taxon>Tracheophyta</taxon>
        <taxon>Spermatophyta</taxon>
        <taxon>Magnoliopsida</taxon>
        <taxon>eudicotyledons</taxon>
        <taxon>Gunneridae</taxon>
        <taxon>Pentapetalae</taxon>
        <taxon>asterids</taxon>
        <taxon>lamiids</taxon>
        <taxon>Lamiales</taxon>
        <taxon>Pedaliaceae</taxon>
        <taxon>Sesamum</taxon>
    </lineage>
</organism>
<gene>
    <name evidence="2" type="ORF">Slati_2362800</name>
</gene>
<evidence type="ECO:0000256" key="1">
    <source>
        <dbReference type="SAM" id="MobiDB-lite"/>
    </source>
</evidence>